<reference evidence="1 2" key="1">
    <citation type="submission" date="2016-07" db="EMBL/GenBank/DDBJ databases">
        <title>Draft genome of the white-rot fungus Obba rivulosa 3A-2.</title>
        <authorList>
            <consortium name="DOE Joint Genome Institute"/>
            <person name="Miettinen O."/>
            <person name="Riley R."/>
            <person name="Acob R."/>
            <person name="Barry K."/>
            <person name="Cullen D."/>
            <person name="De Vries R."/>
            <person name="Hainaut M."/>
            <person name="Hatakka A."/>
            <person name="Henrissat B."/>
            <person name="Hilden K."/>
            <person name="Kuo R."/>
            <person name="Labutti K."/>
            <person name="Lipzen A."/>
            <person name="Makela M.R."/>
            <person name="Sandor L."/>
            <person name="Spatafora J.W."/>
            <person name="Grigoriev I.V."/>
            <person name="Hibbett D.S."/>
        </authorList>
    </citation>
    <scope>NUCLEOTIDE SEQUENCE [LARGE SCALE GENOMIC DNA]</scope>
    <source>
        <strain evidence="1 2">3A-2</strain>
    </source>
</reference>
<keyword evidence="2" id="KW-1185">Reference proteome</keyword>
<proteinExistence type="predicted"/>
<name>A0A8E2AQ54_9APHY</name>
<accession>A0A8E2AQ54</accession>
<organism evidence="1 2">
    <name type="scientific">Obba rivulosa</name>
    <dbReference type="NCBI Taxonomy" id="1052685"/>
    <lineage>
        <taxon>Eukaryota</taxon>
        <taxon>Fungi</taxon>
        <taxon>Dikarya</taxon>
        <taxon>Basidiomycota</taxon>
        <taxon>Agaricomycotina</taxon>
        <taxon>Agaricomycetes</taxon>
        <taxon>Polyporales</taxon>
        <taxon>Gelatoporiaceae</taxon>
        <taxon>Obba</taxon>
    </lineage>
</organism>
<evidence type="ECO:0000313" key="2">
    <source>
        <dbReference type="Proteomes" id="UP000250043"/>
    </source>
</evidence>
<evidence type="ECO:0000313" key="1">
    <source>
        <dbReference type="EMBL" id="OCH86315.1"/>
    </source>
</evidence>
<dbReference type="AlphaFoldDB" id="A0A8E2AQ54"/>
<dbReference type="OrthoDB" id="2728219at2759"/>
<protein>
    <submittedName>
        <fullName evidence="1">Uncharacterized protein</fullName>
    </submittedName>
</protein>
<dbReference type="Proteomes" id="UP000250043">
    <property type="component" value="Unassembled WGS sequence"/>
</dbReference>
<dbReference type="EMBL" id="KV722534">
    <property type="protein sequence ID" value="OCH86315.1"/>
    <property type="molecule type" value="Genomic_DNA"/>
</dbReference>
<sequence length="72" mass="8556">MWIVKPEYIDQTREQPVLQIIHLDSVVRAAHLMPVFMQDPVPLEVEPHNSLYAYASFYINKYINHHAFETIF</sequence>
<gene>
    <name evidence="1" type="ORF">OBBRIDRAFT_738242</name>
</gene>